<accession>A0A9D4E339</accession>
<evidence type="ECO:0000313" key="2">
    <source>
        <dbReference type="Proteomes" id="UP000828390"/>
    </source>
</evidence>
<reference evidence="1" key="2">
    <citation type="submission" date="2020-11" db="EMBL/GenBank/DDBJ databases">
        <authorList>
            <person name="McCartney M.A."/>
            <person name="Auch B."/>
            <person name="Kono T."/>
            <person name="Mallez S."/>
            <person name="Becker A."/>
            <person name="Gohl D.M."/>
            <person name="Silverstein K.A.T."/>
            <person name="Koren S."/>
            <person name="Bechman K.B."/>
            <person name="Herman A."/>
            <person name="Abrahante J.E."/>
            <person name="Garbe J."/>
        </authorList>
    </citation>
    <scope>NUCLEOTIDE SEQUENCE</scope>
    <source>
        <strain evidence="1">Duluth1</strain>
        <tissue evidence="1">Whole animal</tissue>
    </source>
</reference>
<reference evidence="1" key="1">
    <citation type="journal article" date="2019" name="bioRxiv">
        <title>The Genome of the Zebra Mussel, Dreissena polymorpha: A Resource for Invasive Species Research.</title>
        <authorList>
            <person name="McCartney M.A."/>
            <person name="Auch B."/>
            <person name="Kono T."/>
            <person name="Mallez S."/>
            <person name="Zhang Y."/>
            <person name="Obille A."/>
            <person name="Becker A."/>
            <person name="Abrahante J.E."/>
            <person name="Garbe J."/>
            <person name="Badalamenti J.P."/>
            <person name="Herman A."/>
            <person name="Mangelson H."/>
            <person name="Liachko I."/>
            <person name="Sullivan S."/>
            <person name="Sone E.D."/>
            <person name="Koren S."/>
            <person name="Silverstein K.A.T."/>
            <person name="Beckman K.B."/>
            <person name="Gohl D.M."/>
        </authorList>
    </citation>
    <scope>NUCLEOTIDE SEQUENCE</scope>
    <source>
        <strain evidence="1">Duluth1</strain>
        <tissue evidence="1">Whole animal</tissue>
    </source>
</reference>
<dbReference type="EMBL" id="JAIWYP010000009">
    <property type="protein sequence ID" value="KAH3772917.1"/>
    <property type="molecule type" value="Genomic_DNA"/>
</dbReference>
<organism evidence="1 2">
    <name type="scientific">Dreissena polymorpha</name>
    <name type="common">Zebra mussel</name>
    <name type="synonym">Mytilus polymorpha</name>
    <dbReference type="NCBI Taxonomy" id="45954"/>
    <lineage>
        <taxon>Eukaryota</taxon>
        <taxon>Metazoa</taxon>
        <taxon>Spiralia</taxon>
        <taxon>Lophotrochozoa</taxon>
        <taxon>Mollusca</taxon>
        <taxon>Bivalvia</taxon>
        <taxon>Autobranchia</taxon>
        <taxon>Heteroconchia</taxon>
        <taxon>Euheterodonta</taxon>
        <taxon>Imparidentia</taxon>
        <taxon>Neoheterodontei</taxon>
        <taxon>Myida</taxon>
        <taxon>Dreissenoidea</taxon>
        <taxon>Dreissenidae</taxon>
        <taxon>Dreissena</taxon>
    </lineage>
</organism>
<comment type="caution">
    <text evidence="1">The sequence shown here is derived from an EMBL/GenBank/DDBJ whole genome shotgun (WGS) entry which is preliminary data.</text>
</comment>
<name>A0A9D4E339_DREPO</name>
<keyword evidence="2" id="KW-1185">Reference proteome</keyword>
<protein>
    <submittedName>
        <fullName evidence="1">Uncharacterized protein</fullName>
    </submittedName>
</protein>
<dbReference type="Proteomes" id="UP000828390">
    <property type="component" value="Unassembled WGS sequence"/>
</dbReference>
<proteinExistence type="predicted"/>
<dbReference type="AlphaFoldDB" id="A0A9D4E339"/>
<sequence>MGPTEITQRAAAVGHNEANSGQYNTTNCLKGVSLDKRDTSTFYGTSLSLLQRQDKWIGLQQTEVDCEEFFMDLYMTQSSANRQTLDFTDFTDEELIPGVRQKLQGPWWKSPHLQHLLTTVTKKSFNPRQQSTVMYNIEGFAKIHDGNIHLVSRHGRS</sequence>
<gene>
    <name evidence="1" type="ORF">DPMN_174264</name>
</gene>
<evidence type="ECO:0000313" key="1">
    <source>
        <dbReference type="EMBL" id="KAH3772917.1"/>
    </source>
</evidence>